<accession>A0A0C4Y8E8</accession>
<reference evidence="2 3" key="1">
    <citation type="journal article" date="2015" name="Genome Announc.">
        <title>Complete Genome Sequence of Cupriavidus basilensis 4G11, Isolated from the Oak Ridge Field Research Center Site.</title>
        <authorList>
            <person name="Ray J."/>
            <person name="Waters R.J."/>
            <person name="Skerker J.M."/>
            <person name="Kuehl J.V."/>
            <person name="Price M.N."/>
            <person name="Huang J."/>
            <person name="Chakraborty R."/>
            <person name="Arkin A.P."/>
            <person name="Deutschbauer A."/>
        </authorList>
    </citation>
    <scope>NUCLEOTIDE SEQUENCE [LARGE SCALE GENOMIC DNA]</scope>
    <source>
        <strain evidence="2">4G11</strain>
    </source>
</reference>
<feature type="region of interest" description="Disordered" evidence="1">
    <location>
        <begin position="32"/>
        <end position="56"/>
    </location>
</feature>
<dbReference type="EMBL" id="CP010536">
    <property type="protein sequence ID" value="AJG19260.1"/>
    <property type="molecule type" value="Genomic_DNA"/>
</dbReference>
<dbReference type="AlphaFoldDB" id="A0A0C4Y8E8"/>
<gene>
    <name evidence="2" type="ORF">RR42_m1865</name>
</gene>
<protein>
    <submittedName>
        <fullName evidence="2">Uncharacterized protein</fullName>
    </submittedName>
</protein>
<keyword evidence="3" id="KW-1185">Reference proteome</keyword>
<evidence type="ECO:0000313" key="3">
    <source>
        <dbReference type="Proteomes" id="UP000031843"/>
    </source>
</evidence>
<organism evidence="2 3">
    <name type="scientific">Cupriavidus basilensis</name>
    <dbReference type="NCBI Taxonomy" id="68895"/>
    <lineage>
        <taxon>Bacteria</taxon>
        <taxon>Pseudomonadati</taxon>
        <taxon>Pseudomonadota</taxon>
        <taxon>Betaproteobacteria</taxon>
        <taxon>Burkholderiales</taxon>
        <taxon>Burkholderiaceae</taxon>
        <taxon>Cupriavidus</taxon>
    </lineage>
</organism>
<dbReference type="Proteomes" id="UP000031843">
    <property type="component" value="Chromosome main"/>
</dbReference>
<name>A0A0C4Y8E8_9BURK</name>
<evidence type="ECO:0000313" key="2">
    <source>
        <dbReference type="EMBL" id="AJG19260.1"/>
    </source>
</evidence>
<proteinExistence type="predicted"/>
<dbReference type="KEGG" id="cbw:RR42_m1865"/>
<evidence type="ECO:0000256" key="1">
    <source>
        <dbReference type="SAM" id="MobiDB-lite"/>
    </source>
</evidence>
<sequence length="56" mass="6166">MRADDTAGTQGFLGRGTDRWRRHRRALYCDKPLVPGRKSGARGLAVASPLRLSTRG</sequence>